<dbReference type="EMBL" id="FXAG01000003">
    <property type="protein sequence ID" value="SMF01821.1"/>
    <property type="molecule type" value="Genomic_DNA"/>
</dbReference>
<keyword evidence="2" id="KW-1185">Reference proteome</keyword>
<dbReference type="Gene3D" id="3.20.20.60">
    <property type="entry name" value="Phosphoenolpyruvate-binding domains"/>
    <property type="match status" value="1"/>
</dbReference>
<proteinExistence type="predicted"/>
<dbReference type="AlphaFoldDB" id="A0A1Y6BG80"/>
<name>A0A1Y6BG80_9NEIS</name>
<evidence type="ECO:0000313" key="2">
    <source>
        <dbReference type="Proteomes" id="UP000192920"/>
    </source>
</evidence>
<dbReference type="PANTHER" id="PTHR42905">
    <property type="entry name" value="PHOSPHOENOLPYRUVATE CARBOXYLASE"/>
    <property type="match status" value="1"/>
</dbReference>
<dbReference type="Pfam" id="PF13714">
    <property type="entry name" value="PEP_mutase"/>
    <property type="match status" value="1"/>
</dbReference>
<dbReference type="GO" id="GO:0003824">
    <property type="term" value="F:catalytic activity"/>
    <property type="evidence" value="ECO:0007669"/>
    <property type="project" value="InterPro"/>
</dbReference>
<protein>
    <submittedName>
        <fullName evidence="1">Phosphoenolpyruvate phosphomutase</fullName>
    </submittedName>
</protein>
<dbReference type="SUPFAM" id="SSF51621">
    <property type="entry name" value="Phosphoenolpyruvate/pyruvate domain"/>
    <property type="match status" value="1"/>
</dbReference>
<sequence>MDQRHKARLFKELHHRSGTFLMPNAWDAGSARLLSSLGFPAIATTSAGIAFSLGLPDYEGAVSREAMLERVGQIAAAVDLPVSADLEAGYGAKPEQVGETIRQAIAAGAVGGNIEDFTGEPSAPLFDLALAAVRIRAAREAADASGLPFTLTARTDCYLAGVGNPFAAAVERANRYREAGADCLFVPGVSDPNVIAALVKAIDGPLTVVMGLSGSTLSVSQLAALGVRRITIGGSLARATYGLIRQAAVEMKEQGSFSFADRQIPDGELCRFFASFPPI</sequence>
<dbReference type="InterPro" id="IPR015813">
    <property type="entry name" value="Pyrv/PenolPyrv_kinase-like_dom"/>
</dbReference>
<dbReference type="Proteomes" id="UP000192920">
    <property type="component" value="Unassembled WGS sequence"/>
</dbReference>
<evidence type="ECO:0000313" key="1">
    <source>
        <dbReference type="EMBL" id="SMF01821.1"/>
    </source>
</evidence>
<accession>A0A1Y6BG80</accession>
<organism evidence="1 2">
    <name type="scientific">Pseudogulbenkiania subflava DSM 22618</name>
    <dbReference type="NCBI Taxonomy" id="1123014"/>
    <lineage>
        <taxon>Bacteria</taxon>
        <taxon>Pseudomonadati</taxon>
        <taxon>Pseudomonadota</taxon>
        <taxon>Betaproteobacteria</taxon>
        <taxon>Neisseriales</taxon>
        <taxon>Chromobacteriaceae</taxon>
        <taxon>Pseudogulbenkiania</taxon>
    </lineage>
</organism>
<keyword evidence="1" id="KW-0670">Pyruvate</keyword>
<dbReference type="STRING" id="1123014.SAMN02745746_00749"/>
<dbReference type="InterPro" id="IPR039556">
    <property type="entry name" value="ICL/PEPM"/>
</dbReference>
<dbReference type="InterPro" id="IPR040442">
    <property type="entry name" value="Pyrv_kinase-like_dom_sf"/>
</dbReference>
<dbReference type="Gene3D" id="6.10.250.2750">
    <property type="match status" value="1"/>
</dbReference>
<dbReference type="CDD" id="cd00377">
    <property type="entry name" value="ICL_PEPM"/>
    <property type="match status" value="1"/>
</dbReference>
<reference evidence="2" key="1">
    <citation type="submission" date="2017-04" db="EMBL/GenBank/DDBJ databases">
        <authorList>
            <person name="Varghese N."/>
            <person name="Submissions S."/>
        </authorList>
    </citation>
    <scope>NUCLEOTIDE SEQUENCE [LARGE SCALE GENOMIC DNA]</scope>
    <source>
        <strain evidence="2">DSM 22618</strain>
    </source>
</reference>
<dbReference type="RefSeq" id="WP_085275097.1">
    <property type="nucleotide sequence ID" value="NZ_FXAG01000003.1"/>
</dbReference>
<dbReference type="PANTHER" id="PTHR42905:SF16">
    <property type="entry name" value="CARBOXYPHOSPHONOENOLPYRUVATE PHOSPHONOMUTASE-LIKE PROTEIN (AFU_ORTHOLOGUE AFUA_5G07230)"/>
    <property type="match status" value="1"/>
</dbReference>
<gene>
    <name evidence="1" type="ORF">SAMN02745746_00749</name>
</gene>